<dbReference type="InterPro" id="IPR015421">
    <property type="entry name" value="PyrdxlP-dep_Trfase_major"/>
</dbReference>
<keyword evidence="11" id="KW-0664">Pyridoxine biosynthesis</keyword>
<dbReference type="GO" id="GO:0019265">
    <property type="term" value="P:glycine biosynthetic process, by transamination of glyoxylate"/>
    <property type="evidence" value="ECO:0007669"/>
    <property type="project" value="TreeGrafter"/>
</dbReference>
<dbReference type="NCBIfam" id="TIGR01366">
    <property type="entry name" value="serC_3"/>
    <property type="match status" value="1"/>
</dbReference>
<evidence type="ECO:0000256" key="2">
    <source>
        <dbReference type="ARBA" id="ARBA00003483"/>
    </source>
</evidence>
<dbReference type="InterPro" id="IPR015424">
    <property type="entry name" value="PyrdxlP-dep_Trfase"/>
</dbReference>
<evidence type="ECO:0000256" key="9">
    <source>
        <dbReference type="ARBA" id="ARBA00022679"/>
    </source>
</evidence>
<proteinExistence type="inferred from homology"/>
<reference evidence="17 18" key="1">
    <citation type="submission" date="2016-10" db="EMBL/GenBank/DDBJ databases">
        <authorList>
            <person name="de Groot N.N."/>
        </authorList>
    </citation>
    <scope>NUCLEOTIDE SEQUENCE [LARGE SCALE GENOMIC DNA]</scope>
    <source>
        <strain evidence="17 18">DSM 16859</strain>
    </source>
</reference>
<dbReference type="OrthoDB" id="975012at2"/>
<evidence type="ECO:0000256" key="3">
    <source>
        <dbReference type="ARBA" id="ARBA00005099"/>
    </source>
</evidence>
<dbReference type="Proteomes" id="UP000198815">
    <property type="component" value="Unassembled WGS sequence"/>
</dbReference>
<evidence type="ECO:0000256" key="12">
    <source>
        <dbReference type="ARBA" id="ARBA00023299"/>
    </source>
</evidence>
<keyword evidence="10" id="KW-0663">Pyridoxal phosphate</keyword>
<dbReference type="GO" id="GO:0008615">
    <property type="term" value="P:pyridoxine biosynthetic process"/>
    <property type="evidence" value="ECO:0007669"/>
    <property type="project" value="UniProtKB-KW"/>
</dbReference>
<dbReference type="STRING" id="64702.SAMN05443377_13015"/>
<dbReference type="PIRSF" id="PIRSF000525">
    <property type="entry name" value="SerC"/>
    <property type="match status" value="1"/>
</dbReference>
<evidence type="ECO:0000313" key="18">
    <source>
        <dbReference type="Proteomes" id="UP000198815"/>
    </source>
</evidence>
<comment type="similarity">
    <text evidence="4">Belongs to the class-V pyridoxal-phosphate-dependent aminotransferase family. SerC subfamily.</text>
</comment>
<dbReference type="Pfam" id="PF00266">
    <property type="entry name" value="Aminotran_5"/>
    <property type="match status" value="1"/>
</dbReference>
<keyword evidence="7 17" id="KW-0032">Aminotransferase</keyword>
<dbReference type="RefSeq" id="WP_091971170.1">
    <property type="nucleotide sequence ID" value="NZ_FOGZ01000030.1"/>
</dbReference>
<keyword evidence="6" id="KW-0963">Cytoplasm</keyword>
<evidence type="ECO:0000256" key="15">
    <source>
        <dbReference type="ARBA" id="ARBA00049007"/>
    </source>
</evidence>
<comment type="pathway">
    <text evidence="3">Amino-acid biosynthesis; L-serine biosynthesis; L-serine from 3-phospho-D-glycerate: step 2/3.</text>
</comment>
<name>A0A1H9TXJ6_9ACTN</name>
<dbReference type="Gene3D" id="3.90.1150.10">
    <property type="entry name" value="Aspartate Aminotransferase, domain 1"/>
    <property type="match status" value="1"/>
</dbReference>
<comment type="catalytic activity">
    <reaction evidence="14">
        <text>4-(phosphooxy)-L-threonine + 2-oxoglutarate = (R)-3-hydroxy-2-oxo-4-phosphooxybutanoate + L-glutamate</text>
        <dbReference type="Rhea" id="RHEA:16573"/>
        <dbReference type="ChEBI" id="CHEBI:16810"/>
        <dbReference type="ChEBI" id="CHEBI:29985"/>
        <dbReference type="ChEBI" id="CHEBI:58452"/>
        <dbReference type="ChEBI" id="CHEBI:58538"/>
        <dbReference type="EC" id="2.6.1.52"/>
    </reaction>
</comment>
<evidence type="ECO:0000259" key="16">
    <source>
        <dbReference type="Pfam" id="PF00266"/>
    </source>
</evidence>
<evidence type="ECO:0000256" key="1">
    <source>
        <dbReference type="ARBA" id="ARBA00001933"/>
    </source>
</evidence>
<dbReference type="InterPro" id="IPR015422">
    <property type="entry name" value="PyrdxlP-dep_Trfase_small"/>
</dbReference>
<comment type="function">
    <text evidence="2">Catalyzes the reversible conversion of 3-phosphohydroxypyruvate to phosphoserine and of 3-hydroxy-2-oxo-4-phosphonooxybutanoate to phosphohydroxythreonine.</text>
</comment>
<sequence>MSELRIPQELLPADGRFGSGPAKVRPEALETLARSRVLGTSHRKAPVKDLVGHIRSQLTALYGLPDDWQVVLGNGGSTAFWDLACVSLVRRRSSHGVYGEFTHKFASAVSRTPWLDKPAVREVAYGSGCLPDIDPDADVYAWAHNETSTGVAMPVCPLDGADRESLVLIDATSAAGGLAADVRNADVYYFAPQKNFSSDGGLWIALCSPAALQRADELTSAPDGRWVPDTLNLSLAAQNAAKNQTLNTPAIATLVLLAAQLDWIMDNGGLGFAAARTRESSRRLYEWVEHNELARPYVTDPALRSPVVGTVVMDERVDAPRLCRILRENGIVDVEPYRKLGTDQIRVGMFTSVDPDDVSRLTACIDWVLGEIV</sequence>
<dbReference type="GO" id="GO:0004648">
    <property type="term" value="F:O-phospho-L-serine:2-oxoglutarate aminotransferase activity"/>
    <property type="evidence" value="ECO:0007669"/>
    <property type="project" value="UniProtKB-EC"/>
</dbReference>
<evidence type="ECO:0000256" key="14">
    <source>
        <dbReference type="ARBA" id="ARBA00047630"/>
    </source>
</evidence>
<dbReference type="PANTHER" id="PTHR21152">
    <property type="entry name" value="AMINOTRANSFERASE CLASS V"/>
    <property type="match status" value="1"/>
</dbReference>
<accession>A0A1H9TXJ6</accession>
<evidence type="ECO:0000256" key="10">
    <source>
        <dbReference type="ARBA" id="ARBA00022898"/>
    </source>
</evidence>
<comment type="cofactor">
    <cofactor evidence="1">
        <name>pyridoxal 5'-phosphate</name>
        <dbReference type="ChEBI" id="CHEBI:597326"/>
    </cofactor>
</comment>
<dbReference type="EC" id="2.6.1.52" evidence="5"/>
<dbReference type="InterPro" id="IPR000192">
    <property type="entry name" value="Aminotrans_V_dom"/>
</dbReference>
<evidence type="ECO:0000313" key="17">
    <source>
        <dbReference type="EMBL" id="SES01483.1"/>
    </source>
</evidence>
<dbReference type="GO" id="GO:0004760">
    <property type="term" value="F:L-serine-pyruvate transaminase activity"/>
    <property type="evidence" value="ECO:0007669"/>
    <property type="project" value="TreeGrafter"/>
</dbReference>
<evidence type="ECO:0000256" key="6">
    <source>
        <dbReference type="ARBA" id="ARBA00022490"/>
    </source>
</evidence>
<dbReference type="AlphaFoldDB" id="A0A1H9TXJ6"/>
<evidence type="ECO:0000256" key="8">
    <source>
        <dbReference type="ARBA" id="ARBA00022605"/>
    </source>
</evidence>
<comment type="catalytic activity">
    <reaction evidence="15">
        <text>O-phospho-L-serine + 2-oxoglutarate = 3-phosphooxypyruvate + L-glutamate</text>
        <dbReference type="Rhea" id="RHEA:14329"/>
        <dbReference type="ChEBI" id="CHEBI:16810"/>
        <dbReference type="ChEBI" id="CHEBI:18110"/>
        <dbReference type="ChEBI" id="CHEBI:29985"/>
        <dbReference type="ChEBI" id="CHEBI:57524"/>
        <dbReference type="EC" id="2.6.1.52"/>
    </reaction>
</comment>
<dbReference type="GO" id="GO:0006564">
    <property type="term" value="P:L-serine biosynthetic process"/>
    <property type="evidence" value="ECO:0007669"/>
    <property type="project" value="UniProtKB-KW"/>
</dbReference>
<evidence type="ECO:0000256" key="11">
    <source>
        <dbReference type="ARBA" id="ARBA00023096"/>
    </source>
</evidence>
<feature type="domain" description="Aminotransferase class V" evidence="16">
    <location>
        <begin position="133"/>
        <end position="331"/>
    </location>
</feature>
<dbReference type="EMBL" id="FOGZ01000030">
    <property type="protein sequence ID" value="SES01483.1"/>
    <property type="molecule type" value="Genomic_DNA"/>
</dbReference>
<dbReference type="PANTHER" id="PTHR21152:SF40">
    <property type="entry name" value="ALANINE--GLYOXYLATE AMINOTRANSFERASE"/>
    <property type="match status" value="1"/>
</dbReference>
<evidence type="ECO:0000256" key="7">
    <source>
        <dbReference type="ARBA" id="ARBA00022576"/>
    </source>
</evidence>
<keyword evidence="18" id="KW-1185">Reference proteome</keyword>
<evidence type="ECO:0000256" key="5">
    <source>
        <dbReference type="ARBA" id="ARBA00013030"/>
    </source>
</evidence>
<dbReference type="InterPro" id="IPR022278">
    <property type="entry name" value="Pser_aminoTfrase"/>
</dbReference>
<evidence type="ECO:0000256" key="4">
    <source>
        <dbReference type="ARBA" id="ARBA00006904"/>
    </source>
</evidence>
<keyword evidence="9 17" id="KW-0808">Transferase</keyword>
<keyword evidence="8" id="KW-0028">Amino-acid biosynthesis</keyword>
<dbReference type="GO" id="GO:0008453">
    <property type="term" value="F:alanine-glyoxylate transaminase activity"/>
    <property type="evidence" value="ECO:0007669"/>
    <property type="project" value="TreeGrafter"/>
</dbReference>
<keyword evidence="12" id="KW-0718">Serine biosynthesis</keyword>
<organism evidence="17 18">
    <name type="scientific">Propionibacterium cyclohexanicum</name>
    <dbReference type="NCBI Taxonomy" id="64702"/>
    <lineage>
        <taxon>Bacteria</taxon>
        <taxon>Bacillati</taxon>
        <taxon>Actinomycetota</taxon>
        <taxon>Actinomycetes</taxon>
        <taxon>Propionibacteriales</taxon>
        <taxon>Propionibacteriaceae</taxon>
        <taxon>Propionibacterium</taxon>
    </lineage>
</organism>
<dbReference type="Gene3D" id="3.40.640.10">
    <property type="entry name" value="Type I PLP-dependent aspartate aminotransferase-like (Major domain)"/>
    <property type="match status" value="1"/>
</dbReference>
<gene>
    <name evidence="17" type="ORF">SAMN05443377_13015</name>
</gene>
<dbReference type="SUPFAM" id="SSF53383">
    <property type="entry name" value="PLP-dependent transferases"/>
    <property type="match status" value="1"/>
</dbReference>
<evidence type="ECO:0000256" key="13">
    <source>
        <dbReference type="ARBA" id="ARBA00031421"/>
    </source>
</evidence>
<dbReference type="InterPro" id="IPR006272">
    <property type="entry name" value="Pser_aminoTfrase_mycobac"/>
</dbReference>
<protein>
    <recommendedName>
        <fullName evidence="5">phosphoserine transaminase</fullName>
        <ecNumber evidence="5">2.6.1.52</ecNumber>
    </recommendedName>
    <alternativeName>
        <fullName evidence="13">Phosphohydroxythreonine aminotransferase</fullName>
    </alternativeName>
</protein>
<dbReference type="UniPathway" id="UPA00135">
    <property type="reaction ID" value="UER00197"/>
</dbReference>